<keyword evidence="2" id="KW-1185">Reference proteome</keyword>
<dbReference type="EMBL" id="BRXX01000504">
    <property type="protein sequence ID" value="GMI14731.1"/>
    <property type="molecule type" value="Genomic_DNA"/>
</dbReference>
<reference evidence="2" key="1">
    <citation type="journal article" date="2023" name="Commun. Biol.">
        <title>Genome analysis of Parmales, the sister group of diatoms, reveals the evolutionary specialization of diatoms from phago-mixotrophs to photoautotrophs.</title>
        <authorList>
            <person name="Ban H."/>
            <person name="Sato S."/>
            <person name="Yoshikawa S."/>
            <person name="Yamada K."/>
            <person name="Nakamura Y."/>
            <person name="Ichinomiya M."/>
            <person name="Sato N."/>
            <person name="Blanc-Mathieu R."/>
            <person name="Endo H."/>
            <person name="Kuwata A."/>
            <person name="Ogata H."/>
        </authorList>
    </citation>
    <scope>NUCLEOTIDE SEQUENCE [LARGE SCALE GENOMIC DNA]</scope>
    <source>
        <strain evidence="2">NIES 3699</strain>
    </source>
</reference>
<dbReference type="Proteomes" id="UP001165160">
    <property type="component" value="Unassembled WGS sequence"/>
</dbReference>
<comment type="caution">
    <text evidence="1">The sequence shown here is derived from an EMBL/GenBank/DDBJ whole genome shotgun (WGS) entry which is preliminary data.</text>
</comment>
<gene>
    <name evidence="1" type="ORF">TrVE_jg3782</name>
</gene>
<evidence type="ECO:0000313" key="2">
    <source>
        <dbReference type="Proteomes" id="UP001165160"/>
    </source>
</evidence>
<protein>
    <submittedName>
        <fullName evidence="1">Uncharacterized protein</fullName>
    </submittedName>
</protein>
<accession>A0A9W7FMJ3</accession>
<sequence length="112" mass="12903">MEELVELSIMNVIMPTAQACHFSLSLNPKTEELQGNATMMKSSLLTAEKGVKVLQVLRRRERDRVDGTLESIRRTVEGEEGEWEVFFEKWGYGEEQKEKIGEVCDRILNENI</sequence>
<organism evidence="1 2">
    <name type="scientific">Triparma verrucosa</name>
    <dbReference type="NCBI Taxonomy" id="1606542"/>
    <lineage>
        <taxon>Eukaryota</taxon>
        <taxon>Sar</taxon>
        <taxon>Stramenopiles</taxon>
        <taxon>Ochrophyta</taxon>
        <taxon>Bolidophyceae</taxon>
        <taxon>Parmales</taxon>
        <taxon>Triparmaceae</taxon>
        <taxon>Triparma</taxon>
    </lineage>
</organism>
<name>A0A9W7FMJ3_9STRA</name>
<evidence type="ECO:0000313" key="1">
    <source>
        <dbReference type="EMBL" id="GMI14731.1"/>
    </source>
</evidence>
<proteinExistence type="predicted"/>
<dbReference type="AlphaFoldDB" id="A0A9W7FMJ3"/>